<dbReference type="Pfam" id="PF14676">
    <property type="entry name" value="FANCI_S2"/>
    <property type="match status" value="1"/>
</dbReference>
<evidence type="ECO:0000259" key="2">
    <source>
        <dbReference type="Pfam" id="PF14676"/>
    </source>
</evidence>
<dbReference type="InterPro" id="IPR026171">
    <property type="entry name" value="FANCI"/>
</dbReference>
<evidence type="ECO:0000313" key="4">
    <source>
        <dbReference type="EMBL" id="KAL5112379.1"/>
    </source>
</evidence>
<proteinExistence type="predicted"/>
<feature type="domain" description="FANCI solenoid 2" evidence="2">
    <location>
        <begin position="345"/>
        <end position="513"/>
    </location>
</feature>
<dbReference type="SUPFAM" id="SSF48371">
    <property type="entry name" value="ARM repeat"/>
    <property type="match status" value="1"/>
</dbReference>
<feature type="compositionally biased region" description="Basic and acidic residues" evidence="1">
    <location>
        <begin position="1623"/>
        <end position="1633"/>
    </location>
</feature>
<dbReference type="EMBL" id="JAKROA010000001">
    <property type="protein sequence ID" value="KAL5112379.1"/>
    <property type="molecule type" value="Genomic_DNA"/>
</dbReference>
<evidence type="ECO:0000259" key="3">
    <source>
        <dbReference type="Pfam" id="PF14678"/>
    </source>
</evidence>
<evidence type="ECO:0000313" key="5">
    <source>
        <dbReference type="Proteomes" id="UP001651158"/>
    </source>
</evidence>
<accession>A0ABR4QRV0</accession>
<organism evidence="4 5">
    <name type="scientific">Taenia crassiceps</name>
    <dbReference type="NCBI Taxonomy" id="6207"/>
    <lineage>
        <taxon>Eukaryota</taxon>
        <taxon>Metazoa</taxon>
        <taxon>Spiralia</taxon>
        <taxon>Lophotrochozoa</taxon>
        <taxon>Platyhelminthes</taxon>
        <taxon>Cestoda</taxon>
        <taxon>Eucestoda</taxon>
        <taxon>Cyclophyllidea</taxon>
        <taxon>Taeniidae</taxon>
        <taxon>Taenia</taxon>
    </lineage>
</organism>
<name>A0ABR4QRV0_9CEST</name>
<reference evidence="4 5" key="1">
    <citation type="journal article" date="2022" name="Front. Cell. Infect. Microbiol.">
        <title>The Genomes of Two Strains of Taenia crassiceps the Animal Model for the Study of Human Cysticercosis.</title>
        <authorList>
            <person name="Bobes R.J."/>
            <person name="Estrada K."/>
            <person name="Rios-Valencia D.G."/>
            <person name="Calderon-Gallegos A."/>
            <person name="de la Torre P."/>
            <person name="Carrero J.C."/>
            <person name="Sanchez-Flores A."/>
            <person name="Laclette J.P."/>
        </authorList>
    </citation>
    <scope>NUCLEOTIDE SEQUENCE [LARGE SCALE GENOMIC DNA]</scope>
    <source>
        <strain evidence="4">WFUcys</strain>
    </source>
</reference>
<evidence type="ECO:0000256" key="1">
    <source>
        <dbReference type="SAM" id="MobiDB-lite"/>
    </source>
</evidence>
<dbReference type="InterPro" id="IPR029314">
    <property type="entry name" value="FANCI_S4"/>
</dbReference>
<feature type="region of interest" description="Disordered" evidence="1">
    <location>
        <begin position="1109"/>
        <end position="1136"/>
    </location>
</feature>
<dbReference type="PANTHER" id="PTHR21818">
    <property type="entry name" value="BC025462 PROTEIN"/>
    <property type="match status" value="1"/>
</dbReference>
<comment type="caution">
    <text evidence="4">The sequence shown here is derived from an EMBL/GenBank/DDBJ whole genome shotgun (WGS) entry which is preliminary data.</text>
</comment>
<feature type="region of interest" description="Disordered" evidence="1">
    <location>
        <begin position="1620"/>
        <end position="1652"/>
    </location>
</feature>
<keyword evidence="5" id="KW-1185">Reference proteome</keyword>
<protein>
    <submittedName>
        <fullName evidence="4">Fanconi anemia group I protein</fullName>
    </submittedName>
</protein>
<dbReference type="PANTHER" id="PTHR21818:SF0">
    <property type="entry name" value="FANCONI ANEMIA GROUP I PROTEIN"/>
    <property type="match status" value="1"/>
</dbReference>
<feature type="compositionally biased region" description="Acidic residues" evidence="1">
    <location>
        <begin position="1641"/>
        <end position="1650"/>
    </location>
</feature>
<dbReference type="Pfam" id="PF14678">
    <property type="entry name" value="FANCI_S4"/>
    <property type="match status" value="1"/>
</dbReference>
<sequence>MALGHDVGMSDPEEFFLHLENQTRNLLQDFLQRILAMEFSLERLTGLEKVFCELTKREETLEVCEDVISYLWRNAITAEYRESVHAFLSQCTDLMETWKRERLAHHIIQSIHEECIEKHIVFEVLTSLIGRLEEMKDVSGSIVDRLCASLWNPSNLNALLSALVSRDLQLVFTVSIIKKAFECIKSGALPLEDRAISLCTLLRFKDLNLIGMSIVKLNRLFEDMYQESAESAADLLGKILSFLMSTSKTHESMMEQIAKTLKTLPISSVLGTFSFVLAALVFSGESKHTQQIMRHLCSATAYIYTSNDRISGSAFLRKVCIPLQQPEVVADKILTNCSNAIWSGVVNGLIRHCFALLKSVCGVPGRFGCAGVGEGGPLGQGRCPAAKSQRALTTRKLIQLQQQQDHNLSSSALSPKSRISRLAVNVLTEIFQALAGSRENIVGTALHQIWSEPGKSMCFQVTELLGELAALCPVEFAEASVESLIPLMECFGAFPLEVSTALIHALLPLFVVSVASVKTVDAGGGSGSSKSMDSLVSLQTRIILTLRKMASTYSAPVRRIAVAGFVILLKNLRVRSSNFRTASQQSWSMSSHSSMTSQSWFSSLTSFSQMPVSGGLPLFSQIYNTQVAQAVTMLPTDPMRNEALCTEIVGLLHRLINSTFFGGTCGPPLNDTAALVKSDIYWGLCEVAVSNRGLVGPVLTLFARLLSASIDPALVKWKPIFKDGAFGLPQAFNGLPLKLSQLISTDTESASELCFQDHPEVLVWCLQILLSLPLFRHHWSRFARTFAEPKASSMSESSTPSQFTQSSTSILFTQSMLTCGPGGLSMRVFSRAASLLINLTSGLRETALDEFGLTSDLELDSTAVGRANRARLTMLLGLYDACLEFEAKNLLNAVADPNVTWIHLKRLFARRESARKLLFHLPDDDGKETSTSATPTTPTYEVGTNVCFVGTSEGRLRGALLLSGLQSIVEALPRALISASVAPTFALHLLQTACARLSELTPTAAGSAVGGGSRPVQQPLLSVVYRAAFIRIVARILRLTIRFYATHLEAVEVGTQNPVSLEVIATAALQATALCFWVVTEGLGSRRLLRLVCSLYPVTVTPKPLSEDDVDCEVEREGNGSRAESSSNGDEHSWQQSVSNQSRALTAIVKLFKGWVTRILTATSSTAGASTQNSNGKSTATTHRGSNLFTDLTILLPMLIRLCEARTTVLASTSTSVSTSSPIPDFSGLDRVLIWLLRLLGTKEEAFGSKAGCHVTAQTVRLALQLARLLGSAAASASLDPSNVSHRRSSAGIASIADLTWDDLVILLAADVRAILGSIEGNPSIHVDKTSLSSQSTSPYSLPHEPSKKVTFPVVDGKSVANSVLQVLLSALNQALEDIVWLLEDVEQEVQRDILENGSFAPSRGTLGGGSSFPFTSLPDGRKAREIAVCDMLLTLGEAVDELLQTSMQPSYAHDVIRLTTGLFNLLAKLTKHYITLVQRNIGTFPTTFERVVRLYGRQISPHLYSFVYFVQVWEAEKAVIKPAKKAKIDCTFTKQQNQAPSRLTISRNLKDAKLIPQLIFTVEQYESLLSKLSKRSKISLIDSICMGLSRDFRINQAFALASLEAEAEVDIEADMELSSLSEVEKQPARESEDSVATDSEGYDDGDSNNEVEGSVALHKRSTFCFKHHSKR</sequence>
<dbReference type="Proteomes" id="UP001651158">
    <property type="component" value="Unassembled WGS sequence"/>
</dbReference>
<dbReference type="InterPro" id="IPR029315">
    <property type="entry name" value="FANCI_S2"/>
</dbReference>
<gene>
    <name evidence="4" type="ORF">TcWFU_006759</name>
</gene>
<feature type="compositionally biased region" description="Polar residues" evidence="1">
    <location>
        <begin position="1122"/>
        <end position="1136"/>
    </location>
</feature>
<dbReference type="InterPro" id="IPR016024">
    <property type="entry name" value="ARM-type_fold"/>
</dbReference>
<feature type="domain" description="FANCI solenoid 4" evidence="3">
    <location>
        <begin position="1345"/>
        <end position="1597"/>
    </location>
</feature>